<dbReference type="CDD" id="cd06173">
    <property type="entry name" value="MFS_MefA_like"/>
    <property type="match status" value="1"/>
</dbReference>
<feature type="region of interest" description="Disordered" evidence="6">
    <location>
        <begin position="401"/>
        <end position="444"/>
    </location>
</feature>
<feature type="transmembrane region" description="Helical" evidence="7">
    <location>
        <begin position="364"/>
        <end position="385"/>
    </location>
</feature>
<gene>
    <name evidence="9" type="ordered locus">Mmc1_3044</name>
</gene>
<feature type="transmembrane region" description="Helical" evidence="7">
    <location>
        <begin position="44"/>
        <end position="64"/>
    </location>
</feature>
<dbReference type="PROSITE" id="PS50850">
    <property type="entry name" value="MFS"/>
    <property type="match status" value="1"/>
</dbReference>
<evidence type="ECO:0000256" key="6">
    <source>
        <dbReference type="SAM" id="MobiDB-lite"/>
    </source>
</evidence>
<evidence type="ECO:0000256" key="3">
    <source>
        <dbReference type="ARBA" id="ARBA00022692"/>
    </source>
</evidence>
<accession>A0LC42</accession>
<dbReference type="Proteomes" id="UP000002586">
    <property type="component" value="Chromosome"/>
</dbReference>
<feature type="domain" description="Major facilitator superfamily (MFS) profile" evidence="8">
    <location>
        <begin position="8"/>
        <end position="393"/>
    </location>
</feature>
<feature type="transmembrane region" description="Helical" evidence="7">
    <location>
        <begin position="281"/>
        <end position="300"/>
    </location>
</feature>
<reference evidence="10" key="1">
    <citation type="journal article" date="2009" name="Appl. Environ. Microbiol.">
        <title>Complete genome sequence of the chemolithoautotrophic marine magnetotactic coccus strain MC-1.</title>
        <authorList>
            <person name="Schubbe S."/>
            <person name="Williams T.J."/>
            <person name="Xie G."/>
            <person name="Kiss H.E."/>
            <person name="Brettin T.S."/>
            <person name="Martinez D."/>
            <person name="Ross C.A."/>
            <person name="Schuler D."/>
            <person name="Cox B.L."/>
            <person name="Nealson K.H."/>
            <person name="Bazylinski D.A."/>
        </authorList>
    </citation>
    <scope>NUCLEOTIDE SEQUENCE [LARGE SCALE GENOMIC DNA]</scope>
    <source>
        <strain evidence="10">ATCC BAA-1437 / JCM 17883 / MC-1</strain>
    </source>
</reference>
<evidence type="ECO:0000313" key="10">
    <source>
        <dbReference type="Proteomes" id="UP000002586"/>
    </source>
</evidence>
<evidence type="ECO:0000256" key="5">
    <source>
        <dbReference type="ARBA" id="ARBA00023136"/>
    </source>
</evidence>
<feature type="compositionally biased region" description="Basic residues" evidence="6">
    <location>
        <begin position="406"/>
        <end position="420"/>
    </location>
</feature>
<feature type="transmembrane region" description="Helical" evidence="7">
    <location>
        <begin position="217"/>
        <end position="240"/>
    </location>
</feature>
<dbReference type="Gene3D" id="1.20.1250.20">
    <property type="entry name" value="MFS general substrate transporter like domains"/>
    <property type="match status" value="1"/>
</dbReference>
<evidence type="ECO:0000256" key="1">
    <source>
        <dbReference type="ARBA" id="ARBA00004651"/>
    </source>
</evidence>
<keyword evidence="10" id="KW-1185">Reference proteome</keyword>
<feature type="transmembrane region" description="Helical" evidence="7">
    <location>
        <begin position="339"/>
        <end position="358"/>
    </location>
</feature>
<dbReference type="RefSeq" id="WP_011714599.1">
    <property type="nucleotide sequence ID" value="NC_008576.1"/>
</dbReference>
<feature type="compositionally biased region" description="Basic residues" evidence="6">
    <location>
        <begin position="432"/>
        <end position="443"/>
    </location>
</feature>
<dbReference type="GO" id="GO:0005886">
    <property type="term" value="C:plasma membrane"/>
    <property type="evidence" value="ECO:0007669"/>
    <property type="project" value="UniProtKB-SubCell"/>
</dbReference>
<dbReference type="SUPFAM" id="SSF103473">
    <property type="entry name" value="MFS general substrate transporter"/>
    <property type="match status" value="1"/>
</dbReference>
<evidence type="ECO:0000256" key="7">
    <source>
        <dbReference type="SAM" id="Phobius"/>
    </source>
</evidence>
<dbReference type="KEGG" id="mgm:Mmc1_3044"/>
<dbReference type="STRING" id="156889.Mmc1_3044"/>
<comment type="subcellular location">
    <subcellularLocation>
        <location evidence="1">Cell membrane</location>
        <topology evidence="1">Multi-pass membrane protein</topology>
    </subcellularLocation>
</comment>
<dbReference type="InterPro" id="IPR011701">
    <property type="entry name" value="MFS"/>
</dbReference>
<evidence type="ECO:0000313" key="9">
    <source>
        <dbReference type="EMBL" id="ABK45535.1"/>
    </source>
</evidence>
<dbReference type="Pfam" id="PF07690">
    <property type="entry name" value="MFS_1"/>
    <property type="match status" value="1"/>
</dbReference>
<proteinExistence type="predicted"/>
<feature type="transmembrane region" description="Helical" evidence="7">
    <location>
        <begin position="306"/>
        <end position="327"/>
    </location>
</feature>
<dbReference type="InterPro" id="IPR020846">
    <property type="entry name" value="MFS_dom"/>
</dbReference>
<dbReference type="AlphaFoldDB" id="A0LC42"/>
<dbReference type="InterPro" id="IPR036259">
    <property type="entry name" value="MFS_trans_sf"/>
</dbReference>
<dbReference type="PANTHER" id="PTHR23513">
    <property type="entry name" value="INTEGRAL MEMBRANE EFFLUX PROTEIN-RELATED"/>
    <property type="match status" value="1"/>
</dbReference>
<protein>
    <submittedName>
        <fullName evidence="9">Major facilitator superfamily MFS_1</fullName>
    </submittedName>
</protein>
<reference evidence="9 10" key="2">
    <citation type="journal article" date="2012" name="Int. J. Syst. Evol. Microbiol.">
        <title>Magnetococcus marinus gen. nov., sp. nov., a marine, magnetotactic bacterium that represents a novel lineage (Magnetococcaceae fam. nov.; Magnetococcales ord. nov.) at the base of the Alphaproteobacteria.</title>
        <authorList>
            <person name="Bazylinski D.A."/>
            <person name="Williams T.J."/>
            <person name="Lefevre C.T."/>
            <person name="Berg R.J."/>
            <person name="Zhang C.L."/>
            <person name="Bowser S.S."/>
            <person name="Dean A.J."/>
            <person name="Beveridge T.J."/>
        </authorList>
    </citation>
    <scope>NUCLEOTIDE SEQUENCE [LARGE SCALE GENOMIC DNA]</scope>
    <source>
        <strain evidence="10">ATCC BAA-1437 / JCM 17883 / MC-1</strain>
    </source>
</reference>
<dbReference type="OrthoDB" id="4368225at2"/>
<evidence type="ECO:0000259" key="8">
    <source>
        <dbReference type="PROSITE" id="PS50850"/>
    </source>
</evidence>
<dbReference type="EMBL" id="CP000471">
    <property type="protein sequence ID" value="ABK45535.1"/>
    <property type="molecule type" value="Genomic_DNA"/>
</dbReference>
<dbReference type="eggNOG" id="COG2814">
    <property type="taxonomic scope" value="Bacteria"/>
</dbReference>
<keyword evidence="2" id="KW-1003">Cell membrane</keyword>
<feature type="transmembrane region" description="Helical" evidence="7">
    <location>
        <begin position="100"/>
        <end position="118"/>
    </location>
</feature>
<feature type="transmembrane region" description="Helical" evidence="7">
    <location>
        <begin position="174"/>
        <end position="196"/>
    </location>
</feature>
<dbReference type="PANTHER" id="PTHR23513:SF6">
    <property type="entry name" value="MAJOR FACILITATOR SUPERFAMILY ASSOCIATED DOMAIN-CONTAINING PROTEIN"/>
    <property type="match status" value="1"/>
</dbReference>
<dbReference type="HOGENOM" id="CLU_034180_7_1_5"/>
<feature type="transmembrane region" description="Helical" evidence="7">
    <location>
        <begin position="252"/>
        <end position="269"/>
    </location>
</feature>
<name>A0LC42_MAGMM</name>
<evidence type="ECO:0000256" key="2">
    <source>
        <dbReference type="ARBA" id="ARBA00022475"/>
    </source>
</evidence>
<feature type="transmembrane region" description="Helical" evidence="7">
    <location>
        <begin position="12"/>
        <end position="38"/>
    </location>
</feature>
<evidence type="ECO:0000256" key="4">
    <source>
        <dbReference type="ARBA" id="ARBA00022989"/>
    </source>
</evidence>
<sequence length="464" mass="50478" precursor="true">MTLYRNATYLKLFAAQVIALTGTGISTIAIALLAYQLAGAQAGSVLGIALALKMVAYVVVAPLMGGIAHRLPRRRWMIGMDLLRAALLCSLPFIQSIEQLYLLIFLINACAASFKPLYQGVIADLLPDPQNYTRALAMFRIAYDMENILSPALAALLLMIASYNQLFFLNSFTFIVSALLLLASSFPAAAASDRLAGVGHNLLFGLKSYLATPRLRGLLALYMGVSAASAMVIVNTVVYVQGELAGHDVETAQAMLAVGAGSVLAALLLPRALQRWHSRSLMLGGGWLLALAMLAGVLHPNYTGLLLLWFVLGVGLAVVQTPSGQLITASCQGADRTAFFAANFSLSHSCWFFSYLLAGLLGTQLGLSVTFALLALLIAVSVYTASRLWPRHEPHQLNHHHDATAHHHPHIHDAHHQHHHHPDDEPRDAKTPHVHHHQHRPMQHSHSFVIDTHHPHWPEPQGGR</sequence>
<feature type="compositionally biased region" description="Basic and acidic residues" evidence="6">
    <location>
        <begin position="421"/>
        <end position="431"/>
    </location>
</feature>
<dbReference type="GO" id="GO:0022857">
    <property type="term" value="F:transmembrane transporter activity"/>
    <property type="evidence" value="ECO:0007669"/>
    <property type="project" value="InterPro"/>
</dbReference>
<keyword evidence="5 7" id="KW-0472">Membrane</keyword>
<keyword evidence="3 7" id="KW-0812">Transmembrane</keyword>
<organism evidence="9 10">
    <name type="scientific">Magnetococcus marinus (strain ATCC BAA-1437 / JCM 17883 / MC-1)</name>
    <dbReference type="NCBI Taxonomy" id="156889"/>
    <lineage>
        <taxon>Bacteria</taxon>
        <taxon>Pseudomonadati</taxon>
        <taxon>Pseudomonadota</taxon>
        <taxon>Magnetococcia</taxon>
        <taxon>Magnetococcales</taxon>
        <taxon>Magnetococcaceae</taxon>
        <taxon>Magnetococcus</taxon>
    </lineage>
</organism>
<keyword evidence="4 7" id="KW-1133">Transmembrane helix</keyword>